<keyword evidence="2" id="KW-1185">Reference proteome</keyword>
<dbReference type="GO" id="GO:0005975">
    <property type="term" value="P:carbohydrate metabolic process"/>
    <property type="evidence" value="ECO:0007669"/>
    <property type="project" value="InterPro"/>
</dbReference>
<protein>
    <submittedName>
        <fullName evidence="1">Uncharacterized protein</fullName>
    </submittedName>
</protein>
<proteinExistence type="predicted"/>
<organism evidence="1 2">
    <name type="scientific">Paenibacillus taihuensis</name>
    <dbReference type="NCBI Taxonomy" id="1156355"/>
    <lineage>
        <taxon>Bacteria</taxon>
        <taxon>Bacillati</taxon>
        <taxon>Bacillota</taxon>
        <taxon>Bacilli</taxon>
        <taxon>Bacillales</taxon>
        <taxon>Paenibacillaceae</taxon>
        <taxon>Paenibacillus</taxon>
    </lineage>
</organism>
<dbReference type="Gene3D" id="1.50.10.10">
    <property type="match status" value="1"/>
</dbReference>
<evidence type="ECO:0000313" key="1">
    <source>
        <dbReference type="EMBL" id="REE91586.1"/>
    </source>
</evidence>
<reference evidence="1 2" key="1">
    <citation type="submission" date="2018-08" db="EMBL/GenBank/DDBJ databases">
        <title>Genomic Encyclopedia of Type Strains, Phase III (KMG-III): the genomes of soil and plant-associated and newly described type strains.</title>
        <authorList>
            <person name="Whitman W."/>
        </authorList>
    </citation>
    <scope>NUCLEOTIDE SEQUENCE [LARGE SCALE GENOMIC DNA]</scope>
    <source>
        <strain evidence="1 2">CGMCC 1.10966</strain>
    </source>
</reference>
<dbReference type="OrthoDB" id="8839685at2"/>
<evidence type="ECO:0000313" key="2">
    <source>
        <dbReference type="Proteomes" id="UP000256304"/>
    </source>
</evidence>
<dbReference type="InterPro" id="IPR012341">
    <property type="entry name" value="6hp_glycosidase-like_sf"/>
</dbReference>
<sequence>MEEEKNAFVKPVYNVYSMVEHLAMIEMRKKHPHWIWNRSDTHVILGVPTSHEGYKTVAEPGNSFSPGHRTFGVSPWIYAEGRLHTPEELPLNRLSWRFRDGYIPVLTSTWNAGKFNVVTHLFTDGDPDTNDIRTYFTVELENSSSDAATGLFYLPIRSFGASGGPIVSLAMEGSDLVVNDGRVMHAEEQPTRFGSLSYSETGLDISDFLKRGTLPPDTRMEDRSSWASGALEYSLSLAPGEKRKLSFAFQLHADNWMVKKMLGLEERNGRNGRNETGAMPSLEEFAVRWEDQNRIKLDLPDRRFQEAMLAQLTHLYMFTVEAEPRITPISYPLWWLRDGAYILAALGKGGFQPFNDRATRAVAHRDAFGGFGAEGDGPANGIWMISEHYLLTRDKEYLKDMYPHIVRKAELIRSMRHTDVPIKRHNDNRTPEMLLRAESDMMCIASVDGLIVGRMDHSHPGFWINGHSYMALKRAAMCAKELGIEGAWFDDEAEDLHQAILRKAENDFGENPRDYNSVFWPTGWGDTSDPHLIAGMDKFWNEERFPGGKHAPEPLWTYFEAGQAHNLLLMGRADRAWVSIEHFLNNHTAPGLYTYHEGCDDENSSLQWQRARGWDLIRYVTPHGWTAAEVFLLLRDCLAREKGDSLIIGSGIPESWLTESFSVRGMPTYFGQLSFEYSADDRSLSATVERAPGGGVRSALPPGVSFNWREEAVFS</sequence>
<dbReference type="Proteomes" id="UP000256304">
    <property type="component" value="Unassembled WGS sequence"/>
</dbReference>
<dbReference type="EMBL" id="QTTN01000004">
    <property type="protein sequence ID" value="REE91586.1"/>
    <property type="molecule type" value="Genomic_DNA"/>
</dbReference>
<dbReference type="InterPro" id="IPR008928">
    <property type="entry name" value="6-hairpin_glycosidase_sf"/>
</dbReference>
<name>A0A3D9SPH3_9BACL</name>
<accession>A0A3D9SPH3</accession>
<dbReference type="AlphaFoldDB" id="A0A3D9SPH3"/>
<dbReference type="RefSeq" id="WP_116187929.1">
    <property type="nucleotide sequence ID" value="NZ_QTTN01000004.1"/>
</dbReference>
<comment type="caution">
    <text evidence="1">The sequence shown here is derived from an EMBL/GenBank/DDBJ whole genome shotgun (WGS) entry which is preliminary data.</text>
</comment>
<gene>
    <name evidence="1" type="ORF">A8990_10494</name>
</gene>
<dbReference type="SUPFAM" id="SSF48208">
    <property type="entry name" value="Six-hairpin glycosidases"/>
    <property type="match status" value="1"/>
</dbReference>